<reference evidence="2 3" key="1">
    <citation type="submission" date="2021-06" db="EMBL/GenBank/DDBJ databases">
        <title>Caerostris darwini draft genome.</title>
        <authorList>
            <person name="Kono N."/>
            <person name="Arakawa K."/>
        </authorList>
    </citation>
    <scope>NUCLEOTIDE SEQUENCE [LARGE SCALE GENOMIC DNA]</scope>
</reference>
<proteinExistence type="predicted"/>
<evidence type="ECO:0000313" key="2">
    <source>
        <dbReference type="EMBL" id="GIY07802.1"/>
    </source>
</evidence>
<feature type="compositionally biased region" description="Low complexity" evidence="1">
    <location>
        <begin position="89"/>
        <end position="105"/>
    </location>
</feature>
<evidence type="ECO:0000256" key="1">
    <source>
        <dbReference type="SAM" id="MobiDB-lite"/>
    </source>
</evidence>
<feature type="region of interest" description="Disordered" evidence="1">
    <location>
        <begin position="78"/>
        <end position="114"/>
    </location>
</feature>
<protein>
    <submittedName>
        <fullName evidence="2">Uncharacterized protein</fullName>
    </submittedName>
</protein>
<gene>
    <name evidence="2" type="ORF">CDAR_544581</name>
</gene>
<comment type="caution">
    <text evidence="2">The sequence shown here is derived from an EMBL/GenBank/DDBJ whole genome shotgun (WGS) entry which is preliminary data.</text>
</comment>
<keyword evidence="3" id="KW-1185">Reference proteome</keyword>
<sequence>MVRKPPVHLFSFFTAEKSFIPRRKMEEWWRTASEGEVGGESGKSFVQGAWASSGAEGMAGASFAWVLGRSSLSGGRGATPYLTRLPPRSRTSCSSSCWNSSDFSSHTFFGGNAR</sequence>
<dbReference type="AlphaFoldDB" id="A0AAV4QHS0"/>
<dbReference type="EMBL" id="BPLQ01004400">
    <property type="protein sequence ID" value="GIY07802.1"/>
    <property type="molecule type" value="Genomic_DNA"/>
</dbReference>
<organism evidence="2 3">
    <name type="scientific">Caerostris darwini</name>
    <dbReference type="NCBI Taxonomy" id="1538125"/>
    <lineage>
        <taxon>Eukaryota</taxon>
        <taxon>Metazoa</taxon>
        <taxon>Ecdysozoa</taxon>
        <taxon>Arthropoda</taxon>
        <taxon>Chelicerata</taxon>
        <taxon>Arachnida</taxon>
        <taxon>Araneae</taxon>
        <taxon>Araneomorphae</taxon>
        <taxon>Entelegynae</taxon>
        <taxon>Araneoidea</taxon>
        <taxon>Araneidae</taxon>
        <taxon>Caerostris</taxon>
    </lineage>
</organism>
<evidence type="ECO:0000313" key="3">
    <source>
        <dbReference type="Proteomes" id="UP001054837"/>
    </source>
</evidence>
<dbReference type="Proteomes" id="UP001054837">
    <property type="component" value="Unassembled WGS sequence"/>
</dbReference>
<accession>A0AAV4QHS0</accession>
<name>A0AAV4QHS0_9ARAC</name>